<protein>
    <submittedName>
        <fullName evidence="1">Uncharacterized protein</fullName>
    </submittedName>
</protein>
<dbReference type="Proteomes" id="UP000007076">
    <property type="component" value="Chromosome"/>
</dbReference>
<organism evidence="1 2">
    <name type="scientific">Kitasatospora setae (strain ATCC 33774 / DSM 43861 / JCM 3304 / KCC A-0304 / NBRC 14216 / KM-6054)</name>
    <name type="common">Streptomyces setae</name>
    <dbReference type="NCBI Taxonomy" id="452652"/>
    <lineage>
        <taxon>Bacteria</taxon>
        <taxon>Bacillati</taxon>
        <taxon>Actinomycetota</taxon>
        <taxon>Actinomycetes</taxon>
        <taxon>Kitasatosporales</taxon>
        <taxon>Streptomycetaceae</taxon>
        <taxon>Kitasatospora</taxon>
    </lineage>
</organism>
<evidence type="ECO:0000313" key="2">
    <source>
        <dbReference type="Proteomes" id="UP000007076"/>
    </source>
</evidence>
<dbReference type="HOGENOM" id="CLU_1452652_0_0_11"/>
<dbReference type="KEGG" id="ksk:KSE_47110"/>
<keyword evidence="2" id="KW-1185">Reference proteome</keyword>
<name>E4NG61_KITSK</name>
<proteinExistence type="predicted"/>
<dbReference type="AlphaFoldDB" id="E4NG61"/>
<evidence type="ECO:0000313" key="1">
    <source>
        <dbReference type="EMBL" id="BAJ30491.1"/>
    </source>
</evidence>
<gene>
    <name evidence="1" type="ordered locus">KSE_47110</name>
</gene>
<sequence length="186" mass="19672">MTEAGIHWDAVAVQQEPGLAALSVLDQETGHRTGPVIWDTRNSTLYFLVPAASAAAAADPALGTRPLSRGTYIGVPGVDRVDPTGLCWIAPPSPTDLDQLVDPLRLAAVLRHLATARWVTRAVAGGREVDILASDEQLAGRACIVCRTTRRPLHPDGVVTLQAGAGVVRDYDTVVCTRDLEAGHGQ</sequence>
<dbReference type="EMBL" id="AP010968">
    <property type="protein sequence ID" value="BAJ30491.1"/>
    <property type="molecule type" value="Genomic_DNA"/>
</dbReference>
<accession>E4NG61</accession>
<dbReference type="PATRIC" id="fig|452652.3.peg.4699"/>
<reference evidence="1 2" key="1">
    <citation type="journal article" date="2010" name="DNA Res.">
        <title>Genome sequence of Kitasatospora setae NBRC 14216T: an evolutionary snapshot of the family Streptomycetaceae.</title>
        <authorList>
            <person name="Ichikawa N."/>
            <person name="Oguchi A."/>
            <person name="Ikeda H."/>
            <person name="Ishikawa J."/>
            <person name="Kitani S."/>
            <person name="Watanabe Y."/>
            <person name="Nakamura S."/>
            <person name="Katano Y."/>
            <person name="Kishi E."/>
            <person name="Sasagawa M."/>
            <person name="Ankai A."/>
            <person name="Fukui S."/>
            <person name="Hashimoto Y."/>
            <person name="Kamata S."/>
            <person name="Otoguro M."/>
            <person name="Tanikawa S."/>
            <person name="Nihira T."/>
            <person name="Horinouchi S."/>
            <person name="Ohnishi Y."/>
            <person name="Hayakawa M."/>
            <person name="Kuzuyama T."/>
            <person name="Arisawa A."/>
            <person name="Nomoto F."/>
            <person name="Miura H."/>
            <person name="Takahashi Y."/>
            <person name="Fujita N."/>
        </authorList>
    </citation>
    <scope>NUCLEOTIDE SEQUENCE [LARGE SCALE GENOMIC DNA]</scope>
    <source>
        <strain evidence="2">ATCC 33774 / DSM 43861 / JCM 3304 / KCC A-0304 / NBRC 14216 / KM-6054</strain>
    </source>
</reference>
<dbReference type="RefSeq" id="WP_014137790.1">
    <property type="nucleotide sequence ID" value="NC_016109.1"/>
</dbReference>